<dbReference type="GO" id="GO:0004180">
    <property type="term" value="F:carboxypeptidase activity"/>
    <property type="evidence" value="ECO:0007669"/>
    <property type="project" value="UniProtKB-ARBA"/>
</dbReference>
<comment type="caution">
    <text evidence="9">The sequence shown here is derived from an EMBL/GenBank/DDBJ whole genome shotgun (WGS) entry which is preliminary data.</text>
</comment>
<evidence type="ECO:0000313" key="9">
    <source>
        <dbReference type="EMBL" id="MPR32207.1"/>
    </source>
</evidence>
<comment type="pathway">
    <text evidence="1 7">Cell wall biogenesis; peptidoglycan biosynthesis.</text>
</comment>
<reference evidence="9 10" key="1">
    <citation type="submission" date="2019-10" db="EMBL/GenBank/DDBJ databases">
        <title>Draft Genome Sequence of Cytophagaceae sp. SJW1-29.</title>
        <authorList>
            <person name="Choi A."/>
        </authorList>
    </citation>
    <scope>NUCLEOTIDE SEQUENCE [LARGE SCALE GENOMIC DNA]</scope>
    <source>
        <strain evidence="9 10">SJW1-29</strain>
    </source>
</reference>
<keyword evidence="3" id="KW-0808">Transferase</keyword>
<evidence type="ECO:0000256" key="2">
    <source>
        <dbReference type="ARBA" id="ARBA00005992"/>
    </source>
</evidence>
<dbReference type="SUPFAM" id="SSF141523">
    <property type="entry name" value="L,D-transpeptidase catalytic domain-like"/>
    <property type="match status" value="1"/>
</dbReference>
<dbReference type="InterPro" id="IPR038063">
    <property type="entry name" value="Transpep_catalytic_dom"/>
</dbReference>
<protein>
    <submittedName>
        <fullName evidence="9">L,D-transpeptidase family protein</fullName>
    </submittedName>
</protein>
<evidence type="ECO:0000256" key="7">
    <source>
        <dbReference type="PROSITE-ProRule" id="PRU01373"/>
    </source>
</evidence>
<evidence type="ECO:0000256" key="6">
    <source>
        <dbReference type="ARBA" id="ARBA00023316"/>
    </source>
</evidence>
<name>A0A7C9FB52_9BACT</name>
<dbReference type="Gene3D" id="2.40.440.10">
    <property type="entry name" value="L,D-transpeptidase catalytic domain-like"/>
    <property type="match status" value="1"/>
</dbReference>
<keyword evidence="5 7" id="KW-0573">Peptidoglycan synthesis</keyword>
<dbReference type="RefSeq" id="WP_152756494.1">
    <property type="nucleotide sequence ID" value="NZ_WHLY01000002.1"/>
</dbReference>
<dbReference type="InterPro" id="IPR005490">
    <property type="entry name" value="LD_TPept_cat_dom"/>
</dbReference>
<evidence type="ECO:0000256" key="4">
    <source>
        <dbReference type="ARBA" id="ARBA00022960"/>
    </source>
</evidence>
<dbReference type="GO" id="GO:0009252">
    <property type="term" value="P:peptidoglycan biosynthetic process"/>
    <property type="evidence" value="ECO:0007669"/>
    <property type="project" value="UniProtKB-UniPathway"/>
</dbReference>
<dbReference type="PROSITE" id="PS52029">
    <property type="entry name" value="LD_TPASE"/>
    <property type="match status" value="1"/>
</dbReference>
<sequence>MSVKKILPLVPYLILVFLGVNGCKKKDRFSVTEAEIASEVKNNKNYEKLIAYGKTVGIQLDTANQERDLFRYLEEIGFGHKPEHLRYIEKVIPADTSRIKKAGWELAQGLKLEDVLKDLEPPYPAYTALKNHYLRLTQAGQADSAALVAQSLNTYRWIHRQAQGADRLVLVNIRGAYLVGMDSLGKESLRMKVIVGKADSPTPGIDTYATNVITFPYWNVPKSIAVKEMIPRIQENIYYLERNGIKVIDNRGNVVDEHEIDWSDMNADHFPYRFRQDTGEDNSLGFMKVNIQNPLAIYLHDTNVRTLFDAKQRWRSHGCVRLENPAQLANFIAAEPLLDDNFIEEALESKEEDRKPTTHPLKKKVPTFLYYMPADVDQAGNLMYFKDVYELEGTTL</sequence>
<evidence type="ECO:0000259" key="8">
    <source>
        <dbReference type="PROSITE" id="PS52029"/>
    </source>
</evidence>
<dbReference type="Proteomes" id="UP000479293">
    <property type="component" value="Unassembled WGS sequence"/>
</dbReference>
<dbReference type="UniPathway" id="UPA00219"/>
<dbReference type="PANTHER" id="PTHR41533">
    <property type="entry name" value="L,D-TRANSPEPTIDASE HI_1667-RELATED"/>
    <property type="match status" value="1"/>
</dbReference>
<feature type="active site" description="Nucleophile" evidence="7">
    <location>
        <position position="319"/>
    </location>
</feature>
<dbReference type="PANTHER" id="PTHR41533:SF2">
    <property type="entry name" value="BLR7131 PROTEIN"/>
    <property type="match status" value="1"/>
</dbReference>
<dbReference type="GO" id="GO:0016740">
    <property type="term" value="F:transferase activity"/>
    <property type="evidence" value="ECO:0007669"/>
    <property type="project" value="UniProtKB-KW"/>
</dbReference>
<dbReference type="InterPro" id="IPR052905">
    <property type="entry name" value="LD-transpeptidase_YkuD-like"/>
</dbReference>
<dbReference type="EMBL" id="WHLY01000002">
    <property type="protein sequence ID" value="MPR32207.1"/>
    <property type="molecule type" value="Genomic_DNA"/>
</dbReference>
<evidence type="ECO:0000256" key="5">
    <source>
        <dbReference type="ARBA" id="ARBA00022984"/>
    </source>
</evidence>
<feature type="domain" description="L,D-TPase catalytic" evidence="8">
    <location>
        <begin position="167"/>
        <end position="340"/>
    </location>
</feature>
<dbReference type="AlphaFoldDB" id="A0A7C9FB52"/>
<feature type="active site" description="Proton donor/acceptor" evidence="7">
    <location>
        <position position="300"/>
    </location>
</feature>
<keyword evidence="4 7" id="KW-0133">Cell shape</keyword>
<organism evidence="9 10">
    <name type="scientific">Salmonirosea aquatica</name>
    <dbReference type="NCBI Taxonomy" id="2654236"/>
    <lineage>
        <taxon>Bacteria</taxon>
        <taxon>Pseudomonadati</taxon>
        <taxon>Bacteroidota</taxon>
        <taxon>Cytophagia</taxon>
        <taxon>Cytophagales</taxon>
        <taxon>Spirosomataceae</taxon>
        <taxon>Salmonirosea</taxon>
    </lineage>
</organism>
<comment type="similarity">
    <text evidence="2">Belongs to the YkuD family.</text>
</comment>
<dbReference type="GO" id="GO:0071555">
    <property type="term" value="P:cell wall organization"/>
    <property type="evidence" value="ECO:0007669"/>
    <property type="project" value="UniProtKB-UniRule"/>
</dbReference>
<accession>A0A7C9FB52</accession>
<evidence type="ECO:0000256" key="1">
    <source>
        <dbReference type="ARBA" id="ARBA00004752"/>
    </source>
</evidence>
<proteinExistence type="inferred from homology"/>
<dbReference type="CDD" id="cd16913">
    <property type="entry name" value="YkuD_like"/>
    <property type="match status" value="1"/>
</dbReference>
<dbReference type="GO" id="GO:0008360">
    <property type="term" value="P:regulation of cell shape"/>
    <property type="evidence" value="ECO:0007669"/>
    <property type="project" value="UniProtKB-UniRule"/>
</dbReference>
<keyword evidence="6 7" id="KW-0961">Cell wall biogenesis/degradation</keyword>
<keyword evidence="10" id="KW-1185">Reference proteome</keyword>
<gene>
    <name evidence="9" type="ORF">GBK04_02300</name>
</gene>
<evidence type="ECO:0000313" key="10">
    <source>
        <dbReference type="Proteomes" id="UP000479293"/>
    </source>
</evidence>
<evidence type="ECO:0000256" key="3">
    <source>
        <dbReference type="ARBA" id="ARBA00022679"/>
    </source>
</evidence>
<dbReference type="Pfam" id="PF03734">
    <property type="entry name" value="YkuD"/>
    <property type="match status" value="1"/>
</dbReference>